<gene>
    <name evidence="1" type="ORF">KI387_037322</name>
</gene>
<proteinExistence type="predicted"/>
<feature type="non-terminal residue" evidence="1">
    <location>
        <position position="1"/>
    </location>
</feature>
<dbReference type="Proteomes" id="UP000824469">
    <property type="component" value="Unassembled WGS sequence"/>
</dbReference>
<dbReference type="EMBL" id="JAHRHJ020000007">
    <property type="protein sequence ID" value="KAH9309411.1"/>
    <property type="molecule type" value="Genomic_DNA"/>
</dbReference>
<accession>A0AA38KWL4</accession>
<name>A0AA38KWL4_TAXCH</name>
<evidence type="ECO:0000313" key="2">
    <source>
        <dbReference type="Proteomes" id="UP000824469"/>
    </source>
</evidence>
<comment type="caution">
    <text evidence="1">The sequence shown here is derived from an EMBL/GenBank/DDBJ whole genome shotgun (WGS) entry which is preliminary data.</text>
</comment>
<evidence type="ECO:0000313" key="1">
    <source>
        <dbReference type="EMBL" id="KAH9309411.1"/>
    </source>
</evidence>
<reference evidence="1 2" key="1">
    <citation type="journal article" date="2021" name="Nat. Plants">
        <title>The Taxus genome provides insights into paclitaxel biosynthesis.</title>
        <authorList>
            <person name="Xiong X."/>
            <person name="Gou J."/>
            <person name="Liao Q."/>
            <person name="Li Y."/>
            <person name="Zhou Q."/>
            <person name="Bi G."/>
            <person name="Li C."/>
            <person name="Du R."/>
            <person name="Wang X."/>
            <person name="Sun T."/>
            <person name="Guo L."/>
            <person name="Liang H."/>
            <person name="Lu P."/>
            <person name="Wu Y."/>
            <person name="Zhang Z."/>
            <person name="Ro D.K."/>
            <person name="Shang Y."/>
            <person name="Huang S."/>
            <person name="Yan J."/>
        </authorList>
    </citation>
    <scope>NUCLEOTIDE SEQUENCE [LARGE SCALE GENOMIC DNA]</scope>
    <source>
        <strain evidence="1">Ta-2019</strain>
    </source>
</reference>
<organism evidence="1 2">
    <name type="scientific">Taxus chinensis</name>
    <name type="common">Chinese yew</name>
    <name type="synonym">Taxus wallichiana var. chinensis</name>
    <dbReference type="NCBI Taxonomy" id="29808"/>
    <lineage>
        <taxon>Eukaryota</taxon>
        <taxon>Viridiplantae</taxon>
        <taxon>Streptophyta</taxon>
        <taxon>Embryophyta</taxon>
        <taxon>Tracheophyta</taxon>
        <taxon>Spermatophyta</taxon>
        <taxon>Pinopsida</taxon>
        <taxon>Pinidae</taxon>
        <taxon>Conifers II</taxon>
        <taxon>Cupressales</taxon>
        <taxon>Taxaceae</taxon>
        <taxon>Taxus</taxon>
    </lineage>
</organism>
<sequence>GIDRLTKAIESCQQALDPMTFVQNCYSQHLKTINLLDVIGIDADIMYMTTYNDFKRLVTLHKQVLDSLNNSPNSSGCATDDNMAWEAIGSILKDAKTQLNVHKLFMVANRAEGHKENVGVEDCDPRDSKDLGAITIISVTST</sequence>
<protein>
    <submittedName>
        <fullName evidence="1">Uncharacterized protein</fullName>
    </submittedName>
</protein>
<dbReference type="AlphaFoldDB" id="A0AA38KWL4"/>
<keyword evidence="2" id="KW-1185">Reference proteome</keyword>